<proteinExistence type="predicted"/>
<protein>
    <submittedName>
        <fullName evidence="4">Thiamine phosphate synthase</fullName>
    </submittedName>
</protein>
<dbReference type="EMBL" id="CP022572">
    <property type="protein sequence ID" value="AZU65015.1"/>
    <property type="molecule type" value="Genomic_DNA"/>
</dbReference>
<evidence type="ECO:0000313" key="4">
    <source>
        <dbReference type="EMBL" id="AZU65015.1"/>
    </source>
</evidence>
<dbReference type="NCBIfam" id="NF005819">
    <property type="entry name" value="PRK07695.1"/>
    <property type="match status" value="1"/>
</dbReference>
<dbReference type="KEGG" id="nmk:CHR53_16595"/>
<name>A0A3Q9QZE8_9BACI</name>
<gene>
    <name evidence="4" type="ORF">CHR53_16595</name>
</gene>
<accession>A0A3Q9QZE8</accession>
<dbReference type="InterPro" id="IPR013785">
    <property type="entry name" value="Aldolase_TIM"/>
</dbReference>
<dbReference type="PANTHER" id="PTHR20857:SF22">
    <property type="entry name" value="THIAZOLE TAUTOMERASE"/>
    <property type="match status" value="1"/>
</dbReference>
<dbReference type="InterPro" id="IPR036206">
    <property type="entry name" value="ThiamineP_synth_sf"/>
</dbReference>
<dbReference type="AlphaFoldDB" id="A0A3Q9QZE8"/>
<dbReference type="OrthoDB" id="9815348at2"/>
<evidence type="ECO:0000256" key="2">
    <source>
        <dbReference type="ARBA" id="ARBA00022977"/>
    </source>
</evidence>
<evidence type="ECO:0000313" key="5">
    <source>
        <dbReference type="Proteomes" id="UP000282892"/>
    </source>
</evidence>
<dbReference type="Proteomes" id="UP000282892">
    <property type="component" value="Chromosome"/>
</dbReference>
<dbReference type="RefSeq" id="WP_127489924.1">
    <property type="nucleotide sequence ID" value="NZ_CP022572.1"/>
</dbReference>
<dbReference type="GO" id="GO:0004789">
    <property type="term" value="F:thiamine-phosphate diphosphorylase activity"/>
    <property type="evidence" value="ECO:0007669"/>
    <property type="project" value="TreeGrafter"/>
</dbReference>
<feature type="domain" description="Thiamine phosphate synthase/TenI" evidence="3">
    <location>
        <begin position="4"/>
        <end position="175"/>
    </location>
</feature>
<sequence length="203" mass="22459">MKLLAITDDRHQVEELASKILQIQNYVDCIHIREKSKSARELLTLVERLQEGGIPKRKVVIHDRLDVALIAGIPNIHLPGHGLPVKKVREKFPFMRVGCSVHSKNEGLKAEQDGADYVLFGHVFETNCKAGLKPRGPEELYEIKAALSIPVYAIGGITPDRINEIETDGIAVMSGLFSADEPAIAAAHYFKTCKEMIINGNIL</sequence>
<dbReference type="CDD" id="cd00564">
    <property type="entry name" value="TMP_TenI"/>
    <property type="match status" value="1"/>
</dbReference>
<dbReference type="STRING" id="1193713.GCA_001636315_00145"/>
<keyword evidence="5" id="KW-1185">Reference proteome</keyword>
<keyword evidence="2" id="KW-0784">Thiamine biosynthesis</keyword>
<dbReference type="Pfam" id="PF02581">
    <property type="entry name" value="TMP-TENI"/>
    <property type="match status" value="1"/>
</dbReference>
<dbReference type="GO" id="GO:0005737">
    <property type="term" value="C:cytoplasm"/>
    <property type="evidence" value="ECO:0007669"/>
    <property type="project" value="TreeGrafter"/>
</dbReference>
<dbReference type="GO" id="GO:0009228">
    <property type="term" value="P:thiamine biosynthetic process"/>
    <property type="evidence" value="ECO:0007669"/>
    <property type="project" value="UniProtKB-KW"/>
</dbReference>
<dbReference type="SUPFAM" id="SSF51391">
    <property type="entry name" value="Thiamin phosphate synthase"/>
    <property type="match status" value="1"/>
</dbReference>
<evidence type="ECO:0000256" key="1">
    <source>
        <dbReference type="ARBA" id="ARBA00004948"/>
    </source>
</evidence>
<dbReference type="InterPro" id="IPR022998">
    <property type="entry name" value="ThiamineP_synth_TenI"/>
</dbReference>
<reference evidence="4 5" key="1">
    <citation type="submission" date="2017-07" db="EMBL/GenBank/DDBJ databases">
        <title>The complete genome sequence of Bacillus mesonae strain H20-5, an efficient strain improving plant abiotic stress resistance.</title>
        <authorList>
            <person name="Kim S.Y."/>
            <person name="Song H."/>
            <person name="Sang M.K."/>
            <person name="Weon H.-Y."/>
            <person name="Song J."/>
        </authorList>
    </citation>
    <scope>NUCLEOTIDE SEQUENCE [LARGE SCALE GENOMIC DNA]</scope>
    <source>
        <strain evidence="4 5">H20-5</strain>
    </source>
</reference>
<dbReference type="Gene3D" id="3.20.20.70">
    <property type="entry name" value="Aldolase class I"/>
    <property type="match status" value="1"/>
</dbReference>
<comment type="pathway">
    <text evidence="1">Cofactor biosynthesis; thiamine diphosphate biosynthesis.</text>
</comment>
<evidence type="ECO:0000259" key="3">
    <source>
        <dbReference type="Pfam" id="PF02581"/>
    </source>
</evidence>
<organism evidence="4 5">
    <name type="scientific">Neobacillus mesonae</name>
    <dbReference type="NCBI Taxonomy" id="1193713"/>
    <lineage>
        <taxon>Bacteria</taxon>
        <taxon>Bacillati</taxon>
        <taxon>Bacillota</taxon>
        <taxon>Bacilli</taxon>
        <taxon>Bacillales</taxon>
        <taxon>Bacillaceae</taxon>
        <taxon>Neobacillus</taxon>
    </lineage>
</organism>
<dbReference type="PANTHER" id="PTHR20857">
    <property type="entry name" value="THIAMINE-PHOSPHATE PYROPHOSPHORYLASE"/>
    <property type="match status" value="1"/>
</dbReference>